<evidence type="ECO:0000256" key="4">
    <source>
        <dbReference type="ARBA" id="ARBA00022692"/>
    </source>
</evidence>
<evidence type="ECO:0000256" key="2">
    <source>
        <dbReference type="ARBA" id="ARBA00022448"/>
    </source>
</evidence>
<dbReference type="Pfam" id="PF00528">
    <property type="entry name" value="BPD_transp_1"/>
    <property type="match status" value="1"/>
</dbReference>
<keyword evidence="10" id="KW-1185">Reference proteome</keyword>
<dbReference type="PANTHER" id="PTHR43227">
    <property type="entry name" value="BLL4140 PROTEIN"/>
    <property type="match status" value="1"/>
</dbReference>
<accession>A0A1N6UBY0</accession>
<feature type="transmembrane region" description="Helical" evidence="7">
    <location>
        <begin position="113"/>
        <end position="134"/>
    </location>
</feature>
<dbReference type="STRING" id="159291.SAMN05920897_11211"/>
<dbReference type="OrthoDB" id="5174895at2"/>
<reference evidence="9 10" key="1">
    <citation type="submission" date="2017-01" db="EMBL/GenBank/DDBJ databases">
        <authorList>
            <person name="Mah S.A."/>
            <person name="Swanson W.J."/>
            <person name="Moy G.W."/>
            <person name="Vacquier V.D."/>
        </authorList>
    </citation>
    <scope>NUCLEOTIDE SEQUENCE [LARGE SCALE GENOMIC DNA]</scope>
    <source>
        <strain evidence="9 10">ASpG1</strain>
    </source>
</reference>
<feature type="transmembrane region" description="Helical" evidence="7">
    <location>
        <begin position="79"/>
        <end position="101"/>
    </location>
</feature>
<dbReference type="RefSeq" id="WP_076489111.1">
    <property type="nucleotide sequence ID" value="NZ_FTMS01000012.1"/>
</dbReference>
<dbReference type="EMBL" id="FTMS01000012">
    <property type="protein sequence ID" value="SIQ63178.1"/>
    <property type="molecule type" value="Genomic_DNA"/>
</dbReference>
<dbReference type="PROSITE" id="PS50928">
    <property type="entry name" value="ABC_TM1"/>
    <property type="match status" value="1"/>
</dbReference>
<evidence type="ECO:0000259" key="8">
    <source>
        <dbReference type="PROSITE" id="PS50928"/>
    </source>
</evidence>
<dbReference type="InterPro" id="IPR035906">
    <property type="entry name" value="MetI-like_sf"/>
</dbReference>
<dbReference type="Gene3D" id="1.10.3720.10">
    <property type="entry name" value="MetI-like"/>
    <property type="match status" value="1"/>
</dbReference>
<keyword evidence="4 7" id="KW-0812">Transmembrane</keyword>
<evidence type="ECO:0000256" key="7">
    <source>
        <dbReference type="RuleBase" id="RU363032"/>
    </source>
</evidence>
<feature type="transmembrane region" description="Helical" evidence="7">
    <location>
        <begin position="154"/>
        <end position="177"/>
    </location>
</feature>
<dbReference type="Proteomes" id="UP000186400">
    <property type="component" value="Unassembled WGS sequence"/>
</dbReference>
<dbReference type="CDD" id="cd06261">
    <property type="entry name" value="TM_PBP2"/>
    <property type="match status" value="1"/>
</dbReference>
<evidence type="ECO:0000256" key="3">
    <source>
        <dbReference type="ARBA" id="ARBA00022475"/>
    </source>
</evidence>
<evidence type="ECO:0000313" key="10">
    <source>
        <dbReference type="Proteomes" id="UP000186400"/>
    </source>
</evidence>
<keyword evidence="5 7" id="KW-1133">Transmembrane helix</keyword>
<keyword evidence="6 7" id="KW-0472">Membrane</keyword>
<protein>
    <submittedName>
        <fullName evidence="9">Raffinose/stachyose/melibiose transport system permease protein</fullName>
    </submittedName>
</protein>
<sequence>MRHTRSALHPHWSWMWYLIPALFFYSLFMAWPMFKSLELSLYTGSGFNLDTFIGFDNYRRLFGQGVVAERFWGAFRNTWVFFAVHMLVQNSLGLVFATILSSASLRGAQIYRTIIFIPATLAIVVTGFLWRLLLNPQWGSVNIILTSLGLDALALPWLGLESTALVTISLVSSWQWVGIPTMIFLSALQNISEDLFEAAEIDGAGSWTTFWRIKMPLIWPIMGVVSILTFTANFNAFDVVFAMAGANGPPNFSTDILGTYFYRVGIAGQHPVGIPDMGLGAAVASFIFLVLFVGVLVIRSVFRDKEEL</sequence>
<gene>
    <name evidence="9" type="ORF">SAMN05920897_11211</name>
</gene>
<keyword evidence="2 7" id="KW-0813">Transport</keyword>
<dbReference type="GO" id="GO:0055085">
    <property type="term" value="P:transmembrane transport"/>
    <property type="evidence" value="ECO:0007669"/>
    <property type="project" value="InterPro"/>
</dbReference>
<keyword evidence="3" id="KW-1003">Cell membrane</keyword>
<dbReference type="AlphaFoldDB" id="A0A1N6UBY0"/>
<name>A0A1N6UBY0_9SPIO</name>
<evidence type="ECO:0000256" key="6">
    <source>
        <dbReference type="ARBA" id="ARBA00023136"/>
    </source>
</evidence>
<dbReference type="InterPro" id="IPR050809">
    <property type="entry name" value="UgpAE/MalFG_permease"/>
</dbReference>
<feature type="transmembrane region" description="Helical" evidence="7">
    <location>
        <begin position="279"/>
        <end position="302"/>
    </location>
</feature>
<proteinExistence type="inferred from homology"/>
<feature type="domain" description="ABC transmembrane type-1" evidence="8">
    <location>
        <begin position="75"/>
        <end position="298"/>
    </location>
</feature>
<comment type="subcellular location">
    <subcellularLocation>
        <location evidence="1 7">Cell membrane</location>
        <topology evidence="1 7">Multi-pass membrane protein</topology>
    </subcellularLocation>
</comment>
<evidence type="ECO:0000256" key="1">
    <source>
        <dbReference type="ARBA" id="ARBA00004651"/>
    </source>
</evidence>
<feature type="transmembrane region" description="Helical" evidence="7">
    <location>
        <begin position="12"/>
        <end position="34"/>
    </location>
</feature>
<dbReference type="SUPFAM" id="SSF161098">
    <property type="entry name" value="MetI-like"/>
    <property type="match status" value="1"/>
</dbReference>
<organism evidence="9 10">
    <name type="scientific">Alkalispirochaeta americana</name>
    <dbReference type="NCBI Taxonomy" id="159291"/>
    <lineage>
        <taxon>Bacteria</taxon>
        <taxon>Pseudomonadati</taxon>
        <taxon>Spirochaetota</taxon>
        <taxon>Spirochaetia</taxon>
        <taxon>Spirochaetales</taxon>
        <taxon>Spirochaetaceae</taxon>
        <taxon>Alkalispirochaeta</taxon>
    </lineage>
</organism>
<comment type="similarity">
    <text evidence="7">Belongs to the binding-protein-dependent transport system permease family.</text>
</comment>
<dbReference type="GO" id="GO:0005886">
    <property type="term" value="C:plasma membrane"/>
    <property type="evidence" value="ECO:0007669"/>
    <property type="project" value="UniProtKB-SubCell"/>
</dbReference>
<evidence type="ECO:0000256" key="5">
    <source>
        <dbReference type="ARBA" id="ARBA00022989"/>
    </source>
</evidence>
<dbReference type="PANTHER" id="PTHR43227:SF8">
    <property type="entry name" value="DIACETYLCHITOBIOSE UPTAKE SYSTEM PERMEASE PROTEIN DASB"/>
    <property type="match status" value="1"/>
</dbReference>
<dbReference type="InterPro" id="IPR000515">
    <property type="entry name" value="MetI-like"/>
</dbReference>
<evidence type="ECO:0000313" key="9">
    <source>
        <dbReference type="EMBL" id="SIQ63178.1"/>
    </source>
</evidence>
<feature type="transmembrane region" description="Helical" evidence="7">
    <location>
        <begin position="217"/>
        <end position="237"/>
    </location>
</feature>